<feature type="compositionally biased region" description="Polar residues" evidence="8">
    <location>
        <begin position="197"/>
        <end position="208"/>
    </location>
</feature>
<keyword evidence="5 9" id="KW-0472">Membrane</keyword>
<feature type="binding site" evidence="6">
    <location>
        <position position="612"/>
    </location>
    <ligand>
        <name>Na(+)</name>
        <dbReference type="ChEBI" id="CHEBI:29101"/>
        <label>1</label>
    </ligand>
</feature>
<keyword evidence="3 7" id="KW-0812">Transmembrane</keyword>
<evidence type="ECO:0000256" key="5">
    <source>
        <dbReference type="ARBA" id="ARBA00023136"/>
    </source>
</evidence>
<evidence type="ECO:0000313" key="11">
    <source>
        <dbReference type="Proteomes" id="UP001152795"/>
    </source>
</evidence>
<feature type="transmembrane region" description="Helical" evidence="9">
    <location>
        <begin position="601"/>
        <end position="625"/>
    </location>
</feature>
<feature type="transmembrane region" description="Helical" evidence="9">
    <location>
        <begin position="458"/>
        <end position="478"/>
    </location>
</feature>
<dbReference type="GO" id="GO:0046872">
    <property type="term" value="F:metal ion binding"/>
    <property type="evidence" value="ECO:0007669"/>
    <property type="project" value="UniProtKB-KW"/>
</dbReference>
<feature type="transmembrane region" description="Helical" evidence="9">
    <location>
        <begin position="255"/>
        <end position="279"/>
    </location>
</feature>
<feature type="transmembrane region" description="Helical" evidence="9">
    <location>
        <begin position="226"/>
        <end position="243"/>
    </location>
</feature>
<feature type="binding site" evidence="6">
    <location>
        <position position="234"/>
    </location>
    <ligand>
        <name>Na(+)</name>
        <dbReference type="ChEBI" id="CHEBI:29101"/>
        <label>1</label>
    </ligand>
</feature>
<sequence>MSSARVTYVNHEDNSSEQGPPSYSESDRERFELRAPASPTRVQLPRGMENTFTRGRYTPSESSSARGPVSPTRSQVNLPRGFENIGGQRPPSVSQPAPAAKISLPKGMENIMTSRSSRYAVDRPVDPGRSPPFYRSPSLDETDSPYSAENSVQPRHSASYNTGGTLPWQQDVDAKPMSKAEQYPLTQEPNNDGHITRPTSRTMEQNGKSTDRLDGHEERDAWGSKWEFILASIGLAVGLGNVWRFPYLCQKNGGGVFLIPYIIFMVIEGIPLMLLEFAIGQKFRMTAVRLWNEIHPALFGVGLASLAVSLLLCVYYVAVIAWCIFYFFISMQPDLPWKIDELCTKYPEYKVLKTEEEFWLKNKTFYSKPPYKDNSSYYDISQYSERMYQESKNNVSTFKDCCVLDPPQWYFYTEVLDISIDIDDYSKGVNLKLLGCLVLAWIVVYLCVVKGIKSSGKVVYFTATFPYIILIILFFRGVTLEGAGTGLKAFFSPENAWERLGDVQVWKDAATQMFFTLSLAFGALIVFASYMPYHNQCMNDAYTVVFINCGTSLFAGVVVFSILGYREVKTGISANKVGSGPGLAFMAFSDALLQLDLSPFWAVLFFFMLILLGIDSEFGTLEAIVGPMMEIGIFPKKWRKEVNTAILAVVLFLIGIAFVAGNGFYVFQIFDGAVSLPLLIIAFFQCIAVAWVYGNDRFADDIEDMTGKRPWIGWMICWKYISPLALFIVVIATVYDLCKSSAAYDVFVGCVQDPFSSSYDGTKEWTAKVTYPGWGQFLFALLILIPTVAIFFYIIYKWPKNWKESFHNMFCTGINNYRPDPGEE</sequence>
<feature type="binding site" evidence="6">
    <location>
        <position position="237"/>
    </location>
    <ligand>
        <name>Na(+)</name>
        <dbReference type="ChEBI" id="CHEBI:29101"/>
        <label>1</label>
    </ligand>
</feature>
<dbReference type="PANTHER" id="PTHR11616:SF182">
    <property type="entry name" value="TRANSPORTER"/>
    <property type="match status" value="1"/>
</dbReference>
<dbReference type="PROSITE" id="PS00610">
    <property type="entry name" value="NA_NEUROTRAN_SYMP_1"/>
    <property type="match status" value="1"/>
</dbReference>
<keyword evidence="4 9" id="KW-1133">Transmembrane helix</keyword>
<feature type="transmembrane region" description="Helical" evidence="9">
    <location>
        <begin position="514"/>
        <end position="533"/>
    </location>
</feature>
<evidence type="ECO:0000256" key="8">
    <source>
        <dbReference type="SAM" id="MobiDB-lite"/>
    </source>
</evidence>
<feature type="transmembrane region" description="Helical" evidence="9">
    <location>
        <begin position="433"/>
        <end position="452"/>
    </location>
</feature>
<dbReference type="GO" id="GO:0006865">
    <property type="term" value="P:amino acid transport"/>
    <property type="evidence" value="ECO:0007669"/>
    <property type="project" value="TreeGrafter"/>
</dbReference>
<dbReference type="SUPFAM" id="SSF161070">
    <property type="entry name" value="SNF-like"/>
    <property type="match status" value="1"/>
</dbReference>
<dbReference type="EMBL" id="CACRXK020000623">
    <property type="protein sequence ID" value="CAB3983521.1"/>
    <property type="molecule type" value="Genomic_DNA"/>
</dbReference>
<feature type="transmembrane region" description="Helical" evidence="9">
    <location>
        <begin position="673"/>
        <end position="693"/>
    </location>
</feature>
<comment type="similarity">
    <text evidence="7">Belongs to the sodium:neurotransmitter symporter (SNF) (TC 2.A.22) family.</text>
</comment>
<feature type="region of interest" description="Disordered" evidence="8">
    <location>
        <begin position="115"/>
        <end position="170"/>
    </location>
</feature>
<feature type="transmembrane region" description="Helical" evidence="9">
    <location>
        <begin position="774"/>
        <end position="796"/>
    </location>
</feature>
<dbReference type="Proteomes" id="UP001152795">
    <property type="component" value="Unassembled WGS sequence"/>
</dbReference>
<dbReference type="GO" id="GO:0035725">
    <property type="term" value="P:sodium ion transmembrane transport"/>
    <property type="evidence" value="ECO:0007669"/>
    <property type="project" value="TreeGrafter"/>
</dbReference>
<keyword evidence="6" id="KW-0479">Metal-binding</keyword>
<feature type="transmembrane region" description="Helical" evidence="9">
    <location>
        <begin position="714"/>
        <end position="735"/>
    </location>
</feature>
<dbReference type="InterPro" id="IPR037272">
    <property type="entry name" value="SNS_sf"/>
</dbReference>
<dbReference type="OrthoDB" id="6581954at2759"/>
<organism evidence="10 11">
    <name type="scientific">Paramuricea clavata</name>
    <name type="common">Red gorgonian</name>
    <name type="synonym">Violescent sea-whip</name>
    <dbReference type="NCBI Taxonomy" id="317549"/>
    <lineage>
        <taxon>Eukaryota</taxon>
        <taxon>Metazoa</taxon>
        <taxon>Cnidaria</taxon>
        <taxon>Anthozoa</taxon>
        <taxon>Octocorallia</taxon>
        <taxon>Malacalcyonacea</taxon>
        <taxon>Plexauridae</taxon>
        <taxon>Paramuricea</taxon>
    </lineage>
</organism>
<dbReference type="PANTHER" id="PTHR11616">
    <property type="entry name" value="SODIUM/CHLORIDE DEPENDENT TRANSPORTER"/>
    <property type="match status" value="1"/>
</dbReference>
<feature type="binding site" evidence="6">
    <location>
        <position position="241"/>
    </location>
    <ligand>
        <name>Na(+)</name>
        <dbReference type="ChEBI" id="CHEBI:29101"/>
        <label>1</label>
    </ligand>
</feature>
<evidence type="ECO:0000256" key="9">
    <source>
        <dbReference type="SAM" id="Phobius"/>
    </source>
</evidence>
<feature type="region of interest" description="Disordered" evidence="8">
    <location>
        <begin position="1"/>
        <end position="99"/>
    </location>
</feature>
<feature type="binding site" evidence="6">
    <location>
        <position position="548"/>
    </location>
    <ligand>
        <name>Na(+)</name>
        <dbReference type="ChEBI" id="CHEBI:29101"/>
        <label>1</label>
    </ligand>
</feature>
<comment type="subcellular location">
    <subcellularLocation>
        <location evidence="1">Membrane</location>
        <topology evidence="1">Multi-pass membrane protein</topology>
    </subcellularLocation>
</comment>
<dbReference type="GO" id="GO:0015293">
    <property type="term" value="F:symporter activity"/>
    <property type="evidence" value="ECO:0007669"/>
    <property type="project" value="UniProtKB-KW"/>
</dbReference>
<evidence type="ECO:0000256" key="7">
    <source>
        <dbReference type="RuleBase" id="RU003732"/>
    </source>
</evidence>
<dbReference type="GO" id="GO:0005886">
    <property type="term" value="C:plasma membrane"/>
    <property type="evidence" value="ECO:0007669"/>
    <property type="project" value="TreeGrafter"/>
</dbReference>
<feature type="region of interest" description="Disordered" evidence="8">
    <location>
        <begin position="182"/>
        <end position="216"/>
    </location>
</feature>
<comment type="caution">
    <text evidence="10">The sequence shown here is derived from an EMBL/GenBank/DDBJ whole genome shotgun (WGS) entry which is preliminary data.</text>
</comment>
<evidence type="ECO:0000256" key="2">
    <source>
        <dbReference type="ARBA" id="ARBA00022448"/>
    </source>
</evidence>
<gene>
    <name evidence="10" type="ORF">PACLA_8A031011</name>
</gene>
<keyword evidence="2 7" id="KW-0813">Transport</keyword>
<evidence type="ECO:0000256" key="1">
    <source>
        <dbReference type="ARBA" id="ARBA00004141"/>
    </source>
</evidence>
<proteinExistence type="inferred from homology"/>
<feature type="transmembrane region" description="Helical" evidence="9">
    <location>
        <begin position="645"/>
        <end position="667"/>
    </location>
</feature>
<feature type="compositionally biased region" description="Polar residues" evidence="8">
    <location>
        <begin position="144"/>
        <end position="168"/>
    </location>
</feature>
<evidence type="ECO:0000256" key="3">
    <source>
        <dbReference type="ARBA" id="ARBA00022692"/>
    </source>
</evidence>
<feature type="binding site" evidence="6">
    <location>
        <position position="236"/>
    </location>
    <ligand>
        <name>Na(+)</name>
        <dbReference type="ChEBI" id="CHEBI:29101"/>
        <label>1</label>
    </ligand>
</feature>
<reference evidence="10" key="1">
    <citation type="submission" date="2020-04" db="EMBL/GenBank/DDBJ databases">
        <authorList>
            <person name="Alioto T."/>
            <person name="Alioto T."/>
            <person name="Gomez Garrido J."/>
        </authorList>
    </citation>
    <scope>NUCLEOTIDE SEQUENCE</scope>
    <source>
        <strain evidence="10">A484AB</strain>
    </source>
</reference>
<feature type="binding site" evidence="6">
    <location>
        <position position="615"/>
    </location>
    <ligand>
        <name>Na(+)</name>
        <dbReference type="ChEBI" id="CHEBI:29101"/>
        <label>1</label>
    </ligand>
</feature>
<protein>
    <recommendedName>
        <fullName evidence="7">Transporter</fullName>
    </recommendedName>
</protein>
<dbReference type="PROSITE" id="PS50267">
    <property type="entry name" value="NA_NEUROTRAN_SYMP_3"/>
    <property type="match status" value="1"/>
</dbReference>
<dbReference type="PRINTS" id="PR00176">
    <property type="entry name" value="NANEUSMPORT"/>
</dbReference>
<keyword evidence="6" id="KW-0915">Sodium</keyword>
<evidence type="ECO:0000313" key="10">
    <source>
        <dbReference type="EMBL" id="CAB3983521.1"/>
    </source>
</evidence>
<dbReference type="InterPro" id="IPR000175">
    <property type="entry name" value="Na/ntran_symport"/>
</dbReference>
<feature type="transmembrane region" description="Helical" evidence="9">
    <location>
        <begin position="545"/>
        <end position="565"/>
    </location>
</feature>
<dbReference type="AlphaFoldDB" id="A0A6S7GE76"/>
<evidence type="ECO:0000256" key="4">
    <source>
        <dbReference type="ARBA" id="ARBA00022989"/>
    </source>
</evidence>
<dbReference type="Pfam" id="PF00209">
    <property type="entry name" value="SNF"/>
    <property type="match status" value="1"/>
</dbReference>
<keyword evidence="11" id="KW-1185">Reference proteome</keyword>
<keyword evidence="7" id="KW-0769">Symport</keyword>
<feature type="transmembrane region" description="Helical" evidence="9">
    <location>
        <begin position="299"/>
        <end position="329"/>
    </location>
</feature>
<accession>A0A6S7GE76</accession>
<evidence type="ECO:0000256" key="6">
    <source>
        <dbReference type="PIRSR" id="PIRSR600175-1"/>
    </source>
</evidence>
<name>A0A6S7GE76_PARCT</name>
<feature type="binding site" evidence="6">
    <location>
        <position position="616"/>
    </location>
    <ligand>
        <name>Na(+)</name>
        <dbReference type="ChEBI" id="CHEBI:29101"/>
        <label>1</label>
    </ligand>
</feature>
<feature type="compositionally biased region" description="Polar residues" evidence="8">
    <location>
        <begin position="59"/>
        <end position="77"/>
    </location>
</feature>
<dbReference type="NCBIfam" id="NF037979">
    <property type="entry name" value="Na_transp"/>
    <property type="match status" value="1"/>
</dbReference>